<keyword evidence="1" id="KW-0808">Transferase</keyword>
<keyword evidence="2" id="KW-1185">Reference proteome</keyword>
<protein>
    <submittedName>
        <fullName evidence="1">RNA-directed DNA polymerase from mobile element jockey</fullName>
    </submittedName>
</protein>
<proteinExistence type="predicted"/>
<reference evidence="1" key="1">
    <citation type="submission" date="2019-10" db="EMBL/GenBank/DDBJ databases">
        <authorList>
            <person name="Soares A.E.R."/>
            <person name="Aleixo A."/>
            <person name="Schneider P."/>
            <person name="Miyaki C.Y."/>
            <person name="Schneider M.P."/>
            <person name="Mello C."/>
            <person name="Vasconcelos A.T.R."/>
        </authorList>
    </citation>
    <scope>NUCLEOTIDE SEQUENCE</scope>
    <source>
        <tissue evidence="1">Muscle</tissue>
    </source>
</reference>
<evidence type="ECO:0000313" key="2">
    <source>
        <dbReference type="Proteomes" id="UP001145742"/>
    </source>
</evidence>
<name>A0ABQ9DBU9_9PASS</name>
<dbReference type="EMBL" id="WHWB01033843">
    <property type="protein sequence ID" value="KAJ7416276.1"/>
    <property type="molecule type" value="Genomic_DNA"/>
</dbReference>
<organism evidence="1 2">
    <name type="scientific">Willisornis vidua</name>
    <name type="common">Xingu scale-backed antbird</name>
    <dbReference type="NCBI Taxonomy" id="1566151"/>
    <lineage>
        <taxon>Eukaryota</taxon>
        <taxon>Metazoa</taxon>
        <taxon>Chordata</taxon>
        <taxon>Craniata</taxon>
        <taxon>Vertebrata</taxon>
        <taxon>Euteleostomi</taxon>
        <taxon>Archelosauria</taxon>
        <taxon>Archosauria</taxon>
        <taxon>Dinosauria</taxon>
        <taxon>Saurischia</taxon>
        <taxon>Theropoda</taxon>
        <taxon>Coelurosauria</taxon>
        <taxon>Aves</taxon>
        <taxon>Neognathae</taxon>
        <taxon>Neoaves</taxon>
        <taxon>Telluraves</taxon>
        <taxon>Australaves</taxon>
        <taxon>Passeriformes</taxon>
        <taxon>Thamnophilidae</taxon>
        <taxon>Willisornis</taxon>
    </lineage>
</organism>
<accession>A0ABQ9DBU9</accession>
<evidence type="ECO:0000313" key="1">
    <source>
        <dbReference type="EMBL" id="KAJ7416276.1"/>
    </source>
</evidence>
<gene>
    <name evidence="1" type="ORF">WISP_72749</name>
</gene>
<keyword evidence="1" id="KW-0695">RNA-directed DNA polymerase</keyword>
<sequence>MKFNKGECQILHLGLGYPDCVYRLGNARLESSAMEKDLGILVHDPLSVKEELVCELLQELDPYKLMGYDIILPKVLRELTDVIARASHTFLNVLEIREHIRRLEEASVTPIYENGLKEDPGNYITSAPAKVME</sequence>
<comment type="caution">
    <text evidence="1">The sequence shown here is derived from an EMBL/GenBank/DDBJ whole genome shotgun (WGS) entry which is preliminary data.</text>
</comment>
<dbReference type="Proteomes" id="UP001145742">
    <property type="component" value="Unassembled WGS sequence"/>
</dbReference>
<dbReference type="GO" id="GO:0003964">
    <property type="term" value="F:RNA-directed DNA polymerase activity"/>
    <property type="evidence" value="ECO:0007669"/>
    <property type="project" value="UniProtKB-KW"/>
</dbReference>
<keyword evidence="1" id="KW-0548">Nucleotidyltransferase</keyword>